<organism evidence="1 2">
    <name type="scientific">Bodo saltans</name>
    <name type="common">Flagellated protozoan</name>
    <dbReference type="NCBI Taxonomy" id="75058"/>
    <lineage>
        <taxon>Eukaryota</taxon>
        <taxon>Discoba</taxon>
        <taxon>Euglenozoa</taxon>
        <taxon>Kinetoplastea</taxon>
        <taxon>Metakinetoplastina</taxon>
        <taxon>Eubodonida</taxon>
        <taxon>Bodonidae</taxon>
        <taxon>Bodo</taxon>
    </lineage>
</organism>
<keyword evidence="2" id="KW-1185">Reference proteome</keyword>
<gene>
    <name evidence="1" type="ORF">BSAL_02980</name>
</gene>
<dbReference type="VEuPathDB" id="TriTrypDB:BSAL_02980"/>
<sequence length="278" mass="31069">MLWCVMRLLTCRTKRLRRQSNGIMDRVVTVHSYKKDFSSECVRDGLLSIVGSATTPRSIERLAKAFNKCIELSHCETFLCVRVRDALLTMCAAATTAECVWQAADALVPFVFGAVNYPRYPRPMVSRMVATCEMRDAVVMLASRATTSKCAGIVASTFEWTEDWWQVPPEMFWTLFVHDALVELAYRATEPVDVAACACAVTMFTRKAQGEVKRELLTHAMRDAVVALVPYATTWSSASSIKNALIALKSTYRAGSLSRVIDELDETIRLIVSSLFKV</sequence>
<protein>
    <submittedName>
        <fullName evidence="1">Uncharacterized protein</fullName>
    </submittedName>
</protein>
<accession>A0A0S4JQH0</accession>
<evidence type="ECO:0000313" key="1">
    <source>
        <dbReference type="EMBL" id="CUG93758.1"/>
    </source>
</evidence>
<proteinExistence type="predicted"/>
<dbReference type="EMBL" id="CYKH01002192">
    <property type="protein sequence ID" value="CUG93758.1"/>
    <property type="molecule type" value="Genomic_DNA"/>
</dbReference>
<dbReference type="Proteomes" id="UP000051952">
    <property type="component" value="Unassembled WGS sequence"/>
</dbReference>
<reference evidence="2" key="1">
    <citation type="submission" date="2015-09" db="EMBL/GenBank/DDBJ databases">
        <authorList>
            <consortium name="Pathogen Informatics"/>
        </authorList>
    </citation>
    <scope>NUCLEOTIDE SEQUENCE [LARGE SCALE GENOMIC DNA]</scope>
    <source>
        <strain evidence="2">Lake Konstanz</strain>
    </source>
</reference>
<dbReference type="AlphaFoldDB" id="A0A0S4JQH0"/>
<name>A0A0S4JQH0_BODSA</name>
<evidence type="ECO:0000313" key="2">
    <source>
        <dbReference type="Proteomes" id="UP000051952"/>
    </source>
</evidence>